<proteinExistence type="predicted"/>
<evidence type="ECO:0000256" key="1">
    <source>
        <dbReference type="SAM" id="MobiDB-lite"/>
    </source>
</evidence>
<evidence type="ECO:0000313" key="2">
    <source>
        <dbReference type="EMBL" id="KAJ1100957.1"/>
    </source>
</evidence>
<comment type="caution">
    <text evidence="2">The sequence shown here is derived from an EMBL/GenBank/DDBJ whole genome shotgun (WGS) entry which is preliminary data.</text>
</comment>
<sequence>MGDATPGGYALIQRVSRVAASRQSMAKEDHPRGYVTGAAVHASRSWNRELRDASTHPAQLHPHKRTASRGDGTPRGNVVERCSHLHGFLAASGKEQRVRKLPPTAGFCVPAPRPRDTTGSR</sequence>
<dbReference type="Proteomes" id="UP001066276">
    <property type="component" value="Chromosome 10"/>
</dbReference>
<dbReference type="EMBL" id="JANPWB010000014">
    <property type="protein sequence ID" value="KAJ1100957.1"/>
    <property type="molecule type" value="Genomic_DNA"/>
</dbReference>
<evidence type="ECO:0000313" key="3">
    <source>
        <dbReference type="Proteomes" id="UP001066276"/>
    </source>
</evidence>
<dbReference type="AlphaFoldDB" id="A0AAV7MBR5"/>
<organism evidence="2 3">
    <name type="scientific">Pleurodeles waltl</name>
    <name type="common">Iberian ribbed newt</name>
    <dbReference type="NCBI Taxonomy" id="8319"/>
    <lineage>
        <taxon>Eukaryota</taxon>
        <taxon>Metazoa</taxon>
        <taxon>Chordata</taxon>
        <taxon>Craniata</taxon>
        <taxon>Vertebrata</taxon>
        <taxon>Euteleostomi</taxon>
        <taxon>Amphibia</taxon>
        <taxon>Batrachia</taxon>
        <taxon>Caudata</taxon>
        <taxon>Salamandroidea</taxon>
        <taxon>Salamandridae</taxon>
        <taxon>Pleurodelinae</taxon>
        <taxon>Pleurodeles</taxon>
    </lineage>
</organism>
<name>A0AAV7MBR5_PLEWA</name>
<reference evidence="2" key="1">
    <citation type="journal article" date="2022" name="bioRxiv">
        <title>Sequencing and chromosome-scale assembly of the giantPleurodeles waltlgenome.</title>
        <authorList>
            <person name="Brown T."/>
            <person name="Elewa A."/>
            <person name="Iarovenko S."/>
            <person name="Subramanian E."/>
            <person name="Araus A.J."/>
            <person name="Petzold A."/>
            <person name="Susuki M."/>
            <person name="Suzuki K.-i.T."/>
            <person name="Hayashi T."/>
            <person name="Toyoda A."/>
            <person name="Oliveira C."/>
            <person name="Osipova E."/>
            <person name="Leigh N.D."/>
            <person name="Simon A."/>
            <person name="Yun M.H."/>
        </authorList>
    </citation>
    <scope>NUCLEOTIDE SEQUENCE</scope>
    <source>
        <strain evidence="2">20211129_DDA</strain>
        <tissue evidence="2">Liver</tissue>
    </source>
</reference>
<protein>
    <submittedName>
        <fullName evidence="2">Uncharacterized protein</fullName>
    </submittedName>
</protein>
<accession>A0AAV7MBR5</accession>
<gene>
    <name evidence="2" type="ORF">NDU88_006032</name>
</gene>
<feature type="region of interest" description="Disordered" evidence="1">
    <location>
        <begin position="47"/>
        <end position="77"/>
    </location>
</feature>
<keyword evidence="3" id="KW-1185">Reference proteome</keyword>
<feature type="region of interest" description="Disordered" evidence="1">
    <location>
        <begin position="94"/>
        <end position="121"/>
    </location>
</feature>